<protein>
    <submittedName>
        <fullName evidence="1">Uncharacterized protein</fullName>
    </submittedName>
</protein>
<sequence>MGLSVLKMYCKKGNTTYPVDLYTSSQETGMQTNLCKKIVTGTQSEFFRLSTYLQNGAAGGDTPMRVKLNNNVYKVTQHGEFKITITPSENQTITCTANGITWTSGTKWFPYGTKWTAKVEGISGYNPGTLSATSGTLINNDVTLSATPATLAELRFEPYPSGFYPNGSRETSWVCPDGITRIELDGNRNKPHYIDVVPGREYKISVSEGDHWYMCYYTGETWKEKVGKRTYIRKEQEYIGDDYLDARLYIRTGGDLIIRYNVKTTQKSQWLLYTNHN</sequence>
<name>A0A8S5SL66_9CAUD</name>
<proteinExistence type="predicted"/>
<dbReference type="EMBL" id="BK032622">
    <property type="protein sequence ID" value="DAF51797.1"/>
    <property type="molecule type" value="Genomic_DNA"/>
</dbReference>
<reference evidence="1" key="1">
    <citation type="journal article" date="2021" name="Proc. Natl. Acad. Sci. U.S.A.">
        <title>A Catalog of Tens of Thousands of Viruses from Human Metagenomes Reveals Hidden Associations with Chronic Diseases.</title>
        <authorList>
            <person name="Tisza M.J."/>
            <person name="Buck C.B."/>
        </authorList>
    </citation>
    <scope>NUCLEOTIDE SEQUENCE</scope>
    <source>
        <strain evidence="1">CtHMt20</strain>
    </source>
</reference>
<evidence type="ECO:0000313" key="1">
    <source>
        <dbReference type="EMBL" id="DAF51797.1"/>
    </source>
</evidence>
<organism evidence="1">
    <name type="scientific">Podoviridae sp. ctHMt20</name>
    <dbReference type="NCBI Taxonomy" id="2827728"/>
    <lineage>
        <taxon>Viruses</taxon>
        <taxon>Duplodnaviria</taxon>
        <taxon>Heunggongvirae</taxon>
        <taxon>Uroviricota</taxon>
        <taxon>Caudoviricetes</taxon>
    </lineage>
</organism>
<accession>A0A8S5SL66</accession>